<keyword evidence="5" id="KW-1185">Reference proteome</keyword>
<dbReference type="GO" id="GO:0016787">
    <property type="term" value="F:hydrolase activity"/>
    <property type="evidence" value="ECO:0007669"/>
    <property type="project" value="UniProtKB-KW"/>
</dbReference>
<evidence type="ECO:0000256" key="3">
    <source>
        <dbReference type="SAM" id="Phobius"/>
    </source>
</evidence>
<feature type="compositionally biased region" description="Polar residues" evidence="2">
    <location>
        <begin position="134"/>
        <end position="148"/>
    </location>
</feature>
<feature type="compositionally biased region" description="Polar residues" evidence="2">
    <location>
        <begin position="51"/>
        <end position="74"/>
    </location>
</feature>
<feature type="transmembrane region" description="Helical" evidence="3">
    <location>
        <begin position="186"/>
        <end position="204"/>
    </location>
</feature>
<accession>A0A857MKM6</accession>
<reference evidence="4" key="1">
    <citation type="journal article" date="2021" name="Nat. Microbiol.">
        <title>Cocultivation of an ultrasmall environmental parasitic bacterium with lytic ability against bacteria associated with wastewater foams.</title>
        <authorList>
            <person name="Batinovic S."/>
            <person name="Rose J.J.A."/>
            <person name="Ratcliffe J."/>
            <person name="Seviour R.J."/>
            <person name="Petrovski S."/>
        </authorList>
    </citation>
    <scope>NUCLEOTIDE SEQUENCE</scope>
    <source>
        <strain evidence="4">JR1</strain>
    </source>
</reference>
<evidence type="ECO:0000313" key="4">
    <source>
        <dbReference type="EMBL" id="QHN42688.1"/>
    </source>
</evidence>
<gene>
    <name evidence="4" type="ORF">GII36_02350</name>
</gene>
<proteinExistence type="predicted"/>
<sequence>MDPRSQQPASRGSTPVPTRDAAGVHVPLRDKHREAAADILRGELDAIYAGNSDQNTPHTTPVVSADTSQQTKAQAGQAMASADNSTDPYDKTHGSPSLAQADEWKKYHSAWQQYYQKYYEQYYVSAVKQKLSNNFSDTSSSDEPNTTTKPDDDGVLTRDEALYELRQNIINQASSRAHKVRRSRHFIPIAAALSVVIVFALLQYNQVLIANVKAYVSPSAIEPQNIIVDPNADVPVGSDTKMIIPKINVDAPIVMNVGPSNTEQLEAMSNGIAHVRYPGASSVPGEVGNSVFSAHSSSDWTDSGAYKFIFVQLERLAIDDVVYINYNSKRYTYKVYDIKVVAPTEINALNYTGTDPVITLITCTPLGTAQKRLLVFAKQVSPDPAGATKPAETQAPANTTTEITGTSPTLLERLFGAQ</sequence>
<keyword evidence="3" id="KW-0812">Transmembrane</keyword>
<feature type="compositionally biased region" description="Polar residues" evidence="2">
    <location>
        <begin position="1"/>
        <end position="16"/>
    </location>
</feature>
<feature type="region of interest" description="Disordered" evidence="2">
    <location>
        <begin position="1"/>
        <end position="30"/>
    </location>
</feature>
<organism evidence="4 5">
    <name type="scientific">Candidatus Mycosynbacter amalyticus</name>
    <dbReference type="NCBI Taxonomy" id="2665156"/>
    <lineage>
        <taxon>Bacteria</taxon>
        <taxon>Candidatus Saccharimonadota</taxon>
        <taxon>Candidatus Saccharimonadota incertae sedis</taxon>
        <taxon>Candidatus Mycosynbacter</taxon>
    </lineage>
</organism>
<dbReference type="InterPro" id="IPR005754">
    <property type="entry name" value="Sortase"/>
</dbReference>
<evidence type="ECO:0000313" key="5">
    <source>
        <dbReference type="Proteomes" id="UP001059824"/>
    </source>
</evidence>
<dbReference type="Proteomes" id="UP001059824">
    <property type="component" value="Chromosome"/>
</dbReference>
<evidence type="ECO:0000256" key="2">
    <source>
        <dbReference type="SAM" id="MobiDB-lite"/>
    </source>
</evidence>
<dbReference type="Gene3D" id="2.40.260.10">
    <property type="entry name" value="Sortase"/>
    <property type="match status" value="1"/>
</dbReference>
<dbReference type="NCBIfam" id="TIGR01076">
    <property type="entry name" value="sortase_fam"/>
    <property type="match status" value="1"/>
</dbReference>
<dbReference type="RefSeq" id="WP_260764174.1">
    <property type="nucleotide sequence ID" value="NZ_CP045921.1"/>
</dbReference>
<feature type="region of interest" description="Disordered" evidence="2">
    <location>
        <begin position="49"/>
        <end position="97"/>
    </location>
</feature>
<dbReference type="AlphaFoldDB" id="A0A857MKM6"/>
<dbReference type="InterPro" id="IPR023365">
    <property type="entry name" value="Sortase_dom-sf"/>
</dbReference>
<keyword evidence="3" id="KW-1133">Transmembrane helix</keyword>
<protein>
    <submittedName>
        <fullName evidence="4">Sortase</fullName>
    </submittedName>
</protein>
<evidence type="ECO:0000256" key="1">
    <source>
        <dbReference type="ARBA" id="ARBA00022801"/>
    </source>
</evidence>
<dbReference type="KEGG" id="mama:GII36_02350"/>
<keyword evidence="1" id="KW-0378">Hydrolase</keyword>
<feature type="region of interest" description="Disordered" evidence="2">
    <location>
        <begin position="383"/>
        <end position="408"/>
    </location>
</feature>
<keyword evidence="3" id="KW-0472">Membrane</keyword>
<dbReference type="SUPFAM" id="SSF63817">
    <property type="entry name" value="Sortase"/>
    <property type="match status" value="1"/>
</dbReference>
<name>A0A857MKM6_9BACT</name>
<feature type="compositionally biased region" description="Polar residues" evidence="2">
    <location>
        <begin position="395"/>
        <end position="408"/>
    </location>
</feature>
<dbReference type="EMBL" id="CP045921">
    <property type="protein sequence ID" value="QHN42688.1"/>
    <property type="molecule type" value="Genomic_DNA"/>
</dbReference>
<feature type="region of interest" description="Disordered" evidence="2">
    <location>
        <begin position="134"/>
        <end position="155"/>
    </location>
</feature>
<dbReference type="Pfam" id="PF04203">
    <property type="entry name" value="Sortase"/>
    <property type="match status" value="1"/>
</dbReference>